<comment type="caution">
    <text evidence="1">The sequence shown here is derived from an EMBL/GenBank/DDBJ whole genome shotgun (WGS) entry which is preliminary data.</text>
</comment>
<protein>
    <submittedName>
        <fullName evidence="1">Uncharacterized protein</fullName>
    </submittedName>
</protein>
<evidence type="ECO:0000313" key="2">
    <source>
        <dbReference type="Proteomes" id="UP001638806"/>
    </source>
</evidence>
<name>A0ACC4DG07_PURLI</name>
<proteinExistence type="predicted"/>
<evidence type="ECO:0000313" key="1">
    <source>
        <dbReference type="EMBL" id="KAL3954248.1"/>
    </source>
</evidence>
<sequence>QAPCEQAYSLRHNASQIAHQSCRCEQQRKPNALTPCSPRLRPRCLWLALWVRRAVYAIPATRPHRAHTVLRGGNHGARRGAASPVRPVCRRAKCIRQARSPSGQTGTMAATHHLHRPLADLGDLAIGGGKCLVGHAVVLRQAHAAAGLKGDGPAARWMELVVEYCHKPPALLLATVFPTILYALFQEP</sequence>
<dbReference type="EMBL" id="JBGNUJ010000011">
    <property type="protein sequence ID" value="KAL3954248.1"/>
    <property type="molecule type" value="Genomic_DNA"/>
</dbReference>
<organism evidence="1 2">
    <name type="scientific">Purpureocillium lilacinum</name>
    <name type="common">Paecilomyces lilacinus</name>
    <dbReference type="NCBI Taxonomy" id="33203"/>
    <lineage>
        <taxon>Eukaryota</taxon>
        <taxon>Fungi</taxon>
        <taxon>Dikarya</taxon>
        <taxon>Ascomycota</taxon>
        <taxon>Pezizomycotina</taxon>
        <taxon>Sordariomycetes</taxon>
        <taxon>Hypocreomycetidae</taxon>
        <taxon>Hypocreales</taxon>
        <taxon>Ophiocordycipitaceae</taxon>
        <taxon>Purpureocillium</taxon>
    </lineage>
</organism>
<gene>
    <name evidence="1" type="ORF">ACCO45_012204</name>
</gene>
<keyword evidence="2" id="KW-1185">Reference proteome</keyword>
<accession>A0ACC4DG07</accession>
<dbReference type="Proteomes" id="UP001638806">
    <property type="component" value="Unassembled WGS sequence"/>
</dbReference>
<reference evidence="1" key="1">
    <citation type="submission" date="2024-12" db="EMBL/GenBank/DDBJ databases">
        <title>Comparative genomics and development of molecular markers within Purpureocillium lilacinum and among Purpureocillium species.</title>
        <authorList>
            <person name="Yeh Z.-Y."/>
            <person name="Ni N.-T."/>
            <person name="Lo P.-H."/>
            <person name="Mushyakhwo K."/>
            <person name="Lin C.-F."/>
            <person name="Nai Y.-S."/>
        </authorList>
    </citation>
    <scope>NUCLEOTIDE SEQUENCE</scope>
    <source>
        <strain evidence="1">NCHU-NPUST-175</strain>
    </source>
</reference>
<feature type="non-terminal residue" evidence="1">
    <location>
        <position position="1"/>
    </location>
</feature>